<organism evidence="2 3">
    <name type="scientific">Fopius arisanus</name>
    <dbReference type="NCBI Taxonomy" id="64838"/>
    <lineage>
        <taxon>Eukaryota</taxon>
        <taxon>Metazoa</taxon>
        <taxon>Ecdysozoa</taxon>
        <taxon>Arthropoda</taxon>
        <taxon>Hexapoda</taxon>
        <taxon>Insecta</taxon>
        <taxon>Pterygota</taxon>
        <taxon>Neoptera</taxon>
        <taxon>Endopterygota</taxon>
        <taxon>Hymenoptera</taxon>
        <taxon>Apocrita</taxon>
        <taxon>Ichneumonoidea</taxon>
        <taxon>Braconidae</taxon>
        <taxon>Opiinae</taxon>
        <taxon>Fopius</taxon>
    </lineage>
</organism>
<accession>A0A9R1TIN9</accession>
<name>A0A9R1TIN9_9HYME</name>
<sequence length="139" mass="15261">MDLPETYRPSEGPENAVAQEPVVLEDYTFVPSEIGSSRAGQTSQSTISEDNSEAYTHVIGMSKKEFRAALTAKWTENRNLKNGPDVFRATFDEVVVPASVSRLDYVLALSYAMDGMMKGELLMEQSAPFAPISLSTYPS</sequence>
<feature type="region of interest" description="Disordered" evidence="1">
    <location>
        <begin position="34"/>
        <end position="53"/>
    </location>
</feature>
<proteinExistence type="predicted"/>
<dbReference type="AlphaFoldDB" id="A0A9R1TIN9"/>
<evidence type="ECO:0000313" key="3">
    <source>
        <dbReference type="RefSeq" id="XP_011309663.1"/>
    </source>
</evidence>
<gene>
    <name evidence="3" type="primary">LOC105270439</name>
</gene>
<protein>
    <submittedName>
        <fullName evidence="3">Uncharacterized protein</fullName>
    </submittedName>
</protein>
<evidence type="ECO:0000256" key="1">
    <source>
        <dbReference type="SAM" id="MobiDB-lite"/>
    </source>
</evidence>
<dbReference type="KEGG" id="fas:105270439"/>
<feature type="compositionally biased region" description="Polar residues" evidence="1">
    <location>
        <begin position="34"/>
        <end position="49"/>
    </location>
</feature>
<dbReference type="GeneID" id="105270439"/>
<dbReference type="RefSeq" id="XP_011309663.1">
    <property type="nucleotide sequence ID" value="XM_011311361.1"/>
</dbReference>
<evidence type="ECO:0000313" key="2">
    <source>
        <dbReference type="Proteomes" id="UP000694866"/>
    </source>
</evidence>
<reference evidence="3" key="1">
    <citation type="submission" date="2025-08" db="UniProtKB">
        <authorList>
            <consortium name="RefSeq"/>
        </authorList>
    </citation>
    <scope>IDENTIFICATION</scope>
    <source>
        <strain evidence="3">USDA-PBARC FA_bdor</strain>
        <tissue evidence="3">Whole organism</tissue>
    </source>
</reference>
<dbReference type="Proteomes" id="UP000694866">
    <property type="component" value="Unplaced"/>
</dbReference>
<keyword evidence="2" id="KW-1185">Reference proteome</keyword>